<accession>A0A1X7ESN3</accession>
<keyword evidence="1" id="KW-0805">Transcription regulation</keyword>
<gene>
    <name evidence="5" type="ORF">SAMN02982917_1991</name>
</gene>
<dbReference type="OrthoDB" id="461984at2"/>
<organism evidence="5 6">
    <name type="scientific">Azospirillum oryzae</name>
    <dbReference type="NCBI Taxonomy" id="286727"/>
    <lineage>
        <taxon>Bacteria</taxon>
        <taxon>Pseudomonadati</taxon>
        <taxon>Pseudomonadota</taxon>
        <taxon>Alphaproteobacteria</taxon>
        <taxon>Rhodospirillales</taxon>
        <taxon>Azospirillaceae</taxon>
        <taxon>Azospirillum</taxon>
    </lineage>
</organism>
<dbReference type="RefSeq" id="WP_085084798.1">
    <property type="nucleotide sequence ID" value="NZ_FXAK01000003.1"/>
</dbReference>
<reference evidence="5 6" key="1">
    <citation type="submission" date="2017-04" db="EMBL/GenBank/DDBJ databases">
        <authorList>
            <person name="Afonso C.L."/>
            <person name="Miller P.J."/>
            <person name="Scott M.A."/>
            <person name="Spackman E."/>
            <person name="Goraichik I."/>
            <person name="Dimitrov K.M."/>
            <person name="Suarez D.L."/>
            <person name="Swayne D.E."/>
        </authorList>
    </citation>
    <scope>NUCLEOTIDE SEQUENCE [LARGE SCALE GENOMIC DNA]</scope>
    <source>
        <strain evidence="5 6">A2P</strain>
    </source>
</reference>
<dbReference type="GO" id="GO:0003677">
    <property type="term" value="F:DNA binding"/>
    <property type="evidence" value="ECO:0007669"/>
    <property type="project" value="UniProtKB-KW"/>
</dbReference>
<keyword evidence="2" id="KW-0238">DNA-binding</keyword>
<evidence type="ECO:0000313" key="5">
    <source>
        <dbReference type="EMBL" id="SMF39460.1"/>
    </source>
</evidence>
<evidence type="ECO:0000259" key="4">
    <source>
        <dbReference type="PROSITE" id="PS50943"/>
    </source>
</evidence>
<evidence type="ECO:0000256" key="1">
    <source>
        <dbReference type="ARBA" id="ARBA00023015"/>
    </source>
</evidence>
<dbReference type="PANTHER" id="PTHR36511">
    <property type="entry name" value="MERR FAMILY BACTERIAL REGULATORY PROTEIN"/>
    <property type="match status" value="1"/>
</dbReference>
<evidence type="ECO:0000256" key="3">
    <source>
        <dbReference type="ARBA" id="ARBA00023163"/>
    </source>
</evidence>
<dbReference type="PROSITE" id="PS50943">
    <property type="entry name" value="HTH_CROC1"/>
    <property type="match status" value="1"/>
</dbReference>
<feature type="domain" description="HTH cro/C1-type" evidence="4">
    <location>
        <begin position="40"/>
        <end position="93"/>
    </location>
</feature>
<dbReference type="STRING" id="286727.SAMN02982917_1991"/>
<dbReference type="InterPro" id="IPR001387">
    <property type="entry name" value="Cro/C1-type_HTH"/>
</dbReference>
<name>A0A1X7ESN3_9PROT</name>
<dbReference type="Proteomes" id="UP000192936">
    <property type="component" value="Unassembled WGS sequence"/>
</dbReference>
<dbReference type="AlphaFoldDB" id="A0A1X7ESN3"/>
<dbReference type="EMBL" id="FXAK01000003">
    <property type="protein sequence ID" value="SMF39460.1"/>
    <property type="molecule type" value="Genomic_DNA"/>
</dbReference>
<evidence type="ECO:0000313" key="6">
    <source>
        <dbReference type="Proteomes" id="UP000192936"/>
    </source>
</evidence>
<dbReference type="Gene3D" id="1.10.260.40">
    <property type="entry name" value="lambda repressor-like DNA-binding domains"/>
    <property type="match status" value="1"/>
</dbReference>
<dbReference type="CDD" id="cd00093">
    <property type="entry name" value="HTH_XRE"/>
    <property type="match status" value="1"/>
</dbReference>
<keyword evidence="3" id="KW-0804">Transcription</keyword>
<dbReference type="SUPFAM" id="SSF47413">
    <property type="entry name" value="lambda repressor-like DNA-binding domains"/>
    <property type="match status" value="1"/>
</dbReference>
<dbReference type="PANTHER" id="PTHR36511:SF4">
    <property type="entry name" value="ANTITOXIN MQSA"/>
    <property type="match status" value="1"/>
</dbReference>
<evidence type="ECO:0000256" key="2">
    <source>
        <dbReference type="ARBA" id="ARBA00023125"/>
    </source>
</evidence>
<sequence>MDDELFTDLMEGMKEAVAYQKGKASPATRVHTVEVEDIDVKALRQRLGMTQEGFASAFSFKVNTVAQWEQRRRFPRGPERTLLRVIEREPDAVRRALAG</sequence>
<dbReference type="InterPro" id="IPR052359">
    <property type="entry name" value="HTH-type_reg/antitoxin"/>
</dbReference>
<dbReference type="InterPro" id="IPR010982">
    <property type="entry name" value="Lambda_DNA-bd_dom_sf"/>
</dbReference>
<proteinExistence type="predicted"/>
<protein>
    <submittedName>
        <fullName evidence="5">Transcriptional regulator, XRE family</fullName>
    </submittedName>
</protein>